<accession>A0A6I9Q9U6</accession>
<keyword evidence="5" id="KW-1185">Reference proteome</keyword>
<dbReference type="CDD" id="cd02642">
    <property type="entry name" value="R3H_encore_like"/>
    <property type="match status" value="1"/>
</dbReference>
<evidence type="ECO:0000256" key="1">
    <source>
        <dbReference type="ARBA" id="ARBA00022553"/>
    </source>
</evidence>
<dbReference type="GeneID" id="105032977"/>
<dbReference type="AlphaFoldDB" id="A0A6I9Q9U6"/>
<dbReference type="RefSeq" id="XP_010905886.1">
    <property type="nucleotide sequence ID" value="XM_010907584.2"/>
</dbReference>
<dbReference type="InterPro" id="IPR024771">
    <property type="entry name" value="SUZ"/>
</dbReference>
<evidence type="ECO:0000313" key="5">
    <source>
        <dbReference type="Proteomes" id="UP000504607"/>
    </source>
</evidence>
<feature type="domain" description="R3H" evidence="3">
    <location>
        <begin position="38"/>
        <end position="105"/>
    </location>
</feature>
<dbReference type="PANTHER" id="PTHR15672">
    <property type="entry name" value="CAMP-REGULATED PHOSPHOPROTEIN 21 RELATED R3H DOMAIN CONTAINING PROTEIN"/>
    <property type="match status" value="1"/>
</dbReference>
<dbReference type="Pfam" id="PF12752">
    <property type="entry name" value="SUZ"/>
    <property type="match status" value="1"/>
</dbReference>
<dbReference type="PROSITE" id="PS51673">
    <property type="entry name" value="SUZ"/>
    <property type="match status" value="1"/>
</dbReference>
<dbReference type="PANTHER" id="PTHR15672:SF15">
    <property type="entry name" value="SINGLE-STRANDED NUCLEIC ACID BINDING R3H PROTEIN"/>
    <property type="match status" value="1"/>
</dbReference>
<dbReference type="Pfam" id="PF01424">
    <property type="entry name" value="R3H"/>
    <property type="match status" value="1"/>
</dbReference>
<evidence type="ECO:0000313" key="6">
    <source>
        <dbReference type="RefSeq" id="XP_010905886.1"/>
    </source>
</evidence>
<dbReference type="GO" id="GO:0003676">
    <property type="term" value="F:nucleic acid binding"/>
    <property type="evidence" value="ECO:0007669"/>
    <property type="project" value="UniProtKB-UniRule"/>
</dbReference>
<keyword evidence="1" id="KW-0597">Phosphoprotein</keyword>
<gene>
    <name evidence="6" type="primary">LOC105032977</name>
</gene>
<evidence type="ECO:0000259" key="4">
    <source>
        <dbReference type="PROSITE" id="PS51673"/>
    </source>
</evidence>
<dbReference type="SUPFAM" id="SSF82708">
    <property type="entry name" value="R3H domain"/>
    <property type="match status" value="1"/>
</dbReference>
<dbReference type="FunCoup" id="A0A6I9Q9U6">
    <property type="interactions" value="192"/>
</dbReference>
<dbReference type="SMART" id="SM00393">
    <property type="entry name" value="R3H"/>
    <property type="match status" value="1"/>
</dbReference>
<dbReference type="InParanoid" id="A0A6I9Q9U6"/>
<dbReference type="Gene3D" id="3.30.1370.50">
    <property type="entry name" value="R3H-like domain"/>
    <property type="match status" value="1"/>
</dbReference>
<organism evidence="5 6">
    <name type="scientific">Elaeis guineensis var. tenera</name>
    <name type="common">Oil palm</name>
    <dbReference type="NCBI Taxonomy" id="51953"/>
    <lineage>
        <taxon>Eukaryota</taxon>
        <taxon>Viridiplantae</taxon>
        <taxon>Streptophyta</taxon>
        <taxon>Embryophyta</taxon>
        <taxon>Tracheophyta</taxon>
        <taxon>Spermatophyta</taxon>
        <taxon>Magnoliopsida</taxon>
        <taxon>Liliopsida</taxon>
        <taxon>Arecaceae</taxon>
        <taxon>Arecoideae</taxon>
        <taxon>Cocoseae</taxon>
        <taxon>Elaeidinae</taxon>
        <taxon>Elaeis</taxon>
    </lineage>
</organism>
<dbReference type="PROSITE" id="PS51061">
    <property type="entry name" value="R3H"/>
    <property type="match status" value="1"/>
</dbReference>
<feature type="region of interest" description="Disordered" evidence="2">
    <location>
        <begin position="170"/>
        <end position="198"/>
    </location>
</feature>
<dbReference type="Proteomes" id="UP000504607">
    <property type="component" value="Unplaced"/>
</dbReference>
<sequence length="354" mass="40420">MESSPISLSCAQKETGFEARLSQVDQFLLEALENPRHRLTVLRMELDIQRFMQNSDLHQFEFPHFPTSYLRCAAHRVAQHYGLQTMVADSTLDGSGGRIIARKTSESRFPAVSLSYIPAKQTENEKTEHFKIAIRQRPNKVSLGDASELETKRNLVRTVEERKEEYDKARARIFSGSSSSDSEGPSSPVANDGLNHNASKDEQECYKTIIDEHEKLSMKIGAPRVAIFRDREKDRSDPDYDRRYDRYVRGLAPGQTFGLAACNVPPAPFFPYEAGFAQLGQFPRNQTPMNYGPPDSNLNAYCAVGCQQTPRDPVYMQWPTPAMMYAHSYEHFRHGIFQAPFYQQPLSFDHMRNH</sequence>
<protein>
    <submittedName>
        <fullName evidence="6">Uncharacterized protein LOC105032977</fullName>
    </submittedName>
</protein>
<reference evidence="6" key="1">
    <citation type="submission" date="2025-08" db="UniProtKB">
        <authorList>
            <consortium name="RefSeq"/>
        </authorList>
    </citation>
    <scope>IDENTIFICATION</scope>
</reference>
<evidence type="ECO:0000259" key="3">
    <source>
        <dbReference type="PROSITE" id="PS51061"/>
    </source>
</evidence>
<dbReference type="InterPro" id="IPR001374">
    <property type="entry name" value="R3H_dom"/>
</dbReference>
<dbReference type="OrthoDB" id="278430at2759"/>
<evidence type="ECO:0000256" key="2">
    <source>
        <dbReference type="SAM" id="MobiDB-lite"/>
    </source>
</evidence>
<dbReference type="InterPro" id="IPR036867">
    <property type="entry name" value="R3H_dom_sf"/>
</dbReference>
<dbReference type="InterPro" id="IPR051937">
    <property type="entry name" value="R3H_domain_containing"/>
</dbReference>
<dbReference type="KEGG" id="egu:105032977"/>
<feature type="domain" description="SUZ" evidence="4">
    <location>
        <begin position="108"/>
        <end position="178"/>
    </location>
</feature>
<proteinExistence type="predicted"/>
<name>A0A6I9Q9U6_ELAGV</name>
<feature type="compositionally biased region" description="Low complexity" evidence="2">
    <location>
        <begin position="175"/>
        <end position="188"/>
    </location>
</feature>